<sequence>MADCFEVDNSGDGPTTPSTRRNILHSSCGPSTSATPNDGSTRVRDESAQNPWPHLKKFWKFLGYKGSNMLEFRCCLCQNSLKKISANRKSNFNLKRHILNVHPNKAKEHQNCIDAASKLSCKRRSSVSKSTSVEKKAKPKKLNEFLCFTQEVEKDKKISQETYEKKVMAVFIENMLPLKMVDSSSFQDLLKSFVPIKNPISRHSLTTCIEEKYSSSKQLLKEILNEVPYIATTADLWSCRNKSYIGMTCHWIDKCTFERKYSVLACRQIKGRLTYDTLAKEMDAIYFDYQIGNKVVRTTTDNGSNFTRSFKVFAISNPEQGKKSYFTKEEEDYDDDEDFVNMQEILPIIEEAQESECYVLPKHIRCAGHTLNLVGTVDTENVFCQPGAFKSIYKNAFEKAEELWNNQSSSTKAASLIKDEIGGLLEVPNVTSWKSVLGSVEKLLEIFRDRNHLNGLNRVCSSLKISRIDTDDINFFQEYYRVMKPLSQVLDIIQCASKAYLGVLLPSLAMTLKHLKDLRESGSIEVCMELLDAVIRGIQTRFSAQFEDIDCILASATHPQFKLAWLSCLEGFNYNVELMERKAKYGIISFLEAKSTYHCSSVNDDLSDNFFAALYAEDGEESIAMMLQNYLQVGPVPKQTISEEDFPNEQFADLFIKLNTAIPSTAAIDGMLSLGKDVLQSQGLGLSDKHFEMFIFLKEFH</sequence>
<protein>
    <recommendedName>
        <fullName evidence="6">BED-type domain-containing protein</fullName>
    </recommendedName>
</protein>
<keyword evidence="2 4" id="KW-0863">Zinc-finger</keyword>
<comment type="caution">
    <text evidence="7">The sequence shown here is derived from an EMBL/GenBank/DDBJ whole genome shotgun (WGS) entry which is preliminary data.</text>
</comment>
<accession>A0ABP0G2I2</accession>
<name>A0ABP0G2I2_CLALP</name>
<dbReference type="PANTHER" id="PTHR47501:SF5">
    <property type="entry name" value="HAT C-TERMINAL DIMERISATION DOMAIN-CONTAINING PROTEIN"/>
    <property type="match status" value="1"/>
</dbReference>
<feature type="compositionally biased region" description="Polar residues" evidence="5">
    <location>
        <begin position="12"/>
        <end position="40"/>
    </location>
</feature>
<dbReference type="Proteomes" id="UP001642483">
    <property type="component" value="Unassembled WGS sequence"/>
</dbReference>
<evidence type="ECO:0000259" key="6">
    <source>
        <dbReference type="PROSITE" id="PS50808"/>
    </source>
</evidence>
<keyword evidence="3" id="KW-0862">Zinc</keyword>
<organism evidence="7 8">
    <name type="scientific">Clavelina lepadiformis</name>
    <name type="common">Light-bulb sea squirt</name>
    <name type="synonym">Ascidia lepadiformis</name>
    <dbReference type="NCBI Taxonomy" id="159417"/>
    <lineage>
        <taxon>Eukaryota</taxon>
        <taxon>Metazoa</taxon>
        <taxon>Chordata</taxon>
        <taxon>Tunicata</taxon>
        <taxon>Ascidiacea</taxon>
        <taxon>Aplousobranchia</taxon>
        <taxon>Clavelinidae</taxon>
        <taxon>Clavelina</taxon>
    </lineage>
</organism>
<dbReference type="InterPro" id="IPR012337">
    <property type="entry name" value="RNaseH-like_sf"/>
</dbReference>
<evidence type="ECO:0000313" key="8">
    <source>
        <dbReference type="Proteomes" id="UP001642483"/>
    </source>
</evidence>
<keyword evidence="1" id="KW-0479">Metal-binding</keyword>
<proteinExistence type="predicted"/>
<evidence type="ECO:0000313" key="7">
    <source>
        <dbReference type="EMBL" id="CAK8685723.1"/>
    </source>
</evidence>
<evidence type="ECO:0000256" key="3">
    <source>
        <dbReference type="ARBA" id="ARBA00022833"/>
    </source>
</evidence>
<dbReference type="PROSITE" id="PS50808">
    <property type="entry name" value="ZF_BED"/>
    <property type="match status" value="1"/>
</dbReference>
<gene>
    <name evidence="7" type="ORF">CVLEPA_LOCUS16827</name>
</gene>
<dbReference type="PANTHER" id="PTHR47501">
    <property type="entry name" value="TRANSPOSASE-RELATED"/>
    <property type="match status" value="1"/>
</dbReference>
<keyword evidence="8" id="KW-1185">Reference proteome</keyword>
<evidence type="ECO:0000256" key="5">
    <source>
        <dbReference type="SAM" id="MobiDB-lite"/>
    </source>
</evidence>
<evidence type="ECO:0000256" key="4">
    <source>
        <dbReference type="PROSITE-ProRule" id="PRU00027"/>
    </source>
</evidence>
<evidence type="ECO:0000256" key="2">
    <source>
        <dbReference type="ARBA" id="ARBA00022771"/>
    </source>
</evidence>
<reference evidence="7 8" key="1">
    <citation type="submission" date="2024-02" db="EMBL/GenBank/DDBJ databases">
        <authorList>
            <person name="Daric V."/>
            <person name="Darras S."/>
        </authorList>
    </citation>
    <scope>NUCLEOTIDE SEQUENCE [LARGE SCALE GENOMIC DNA]</scope>
</reference>
<evidence type="ECO:0000256" key="1">
    <source>
        <dbReference type="ARBA" id="ARBA00022723"/>
    </source>
</evidence>
<dbReference type="SUPFAM" id="SSF53098">
    <property type="entry name" value="Ribonuclease H-like"/>
    <property type="match status" value="1"/>
</dbReference>
<feature type="domain" description="BED-type" evidence="6">
    <location>
        <begin position="46"/>
        <end position="109"/>
    </location>
</feature>
<dbReference type="EMBL" id="CAWYQH010000101">
    <property type="protein sequence ID" value="CAK8685723.1"/>
    <property type="molecule type" value="Genomic_DNA"/>
</dbReference>
<feature type="region of interest" description="Disordered" evidence="5">
    <location>
        <begin position="1"/>
        <end position="49"/>
    </location>
</feature>
<dbReference type="InterPro" id="IPR003656">
    <property type="entry name" value="Znf_BED"/>
</dbReference>